<sequence>MRTQSEKELAIALLQELKATTTPKFVNSGEALTYLACKDEVLGRVIALLSSARSEPVPEEHQALNVNHQQLANAVIDRTFDAHTQILRSKLAEAEKEAAMWKRVALFGGAAGAPSPSCTSLTLSDVATPLRISCATQASSPRHSAPEPRRKSSAQQSRPSRESVEDWLAQLSSGMMSALDAKLEYWRSSQMCLAADERASLRQLTALSPSVDEDAKTPEKRSIRDPPAFKMDDTTLDSGKVGRTEKSKGSEHMTSTLLVFPSSAHTNSRFGASPLPPSLSRATVRLQENTPSNSPLYVLGSMSLKVRKARPSSKHRAATSNGRRSGNPRLPQI</sequence>
<gene>
    <name evidence="2" type="ORF">NESM_000276100</name>
</gene>
<feature type="region of interest" description="Disordered" evidence="1">
    <location>
        <begin position="305"/>
        <end position="333"/>
    </location>
</feature>
<reference evidence="2 3" key="1">
    <citation type="journal article" date="2021" name="MBio">
        <title>A New Model Trypanosomatid, Novymonas esmeraldas: Genomic Perception of Its 'Candidatus Pandoraea novymonadis' Endosymbiont.</title>
        <authorList>
            <person name="Zakharova A."/>
            <person name="Saura A."/>
            <person name="Butenko A."/>
            <person name="Podesvova L."/>
            <person name="Warmusova S."/>
            <person name="Kostygov A.Y."/>
            <person name="Nenarokova A."/>
            <person name="Lukes J."/>
            <person name="Opperdoes F.R."/>
            <person name="Yurchenko V."/>
        </authorList>
    </citation>
    <scope>NUCLEOTIDE SEQUENCE [LARGE SCALE GENOMIC DNA]</scope>
    <source>
        <strain evidence="2 3">E262AT.01</strain>
    </source>
</reference>
<feature type="region of interest" description="Disordered" evidence="1">
    <location>
        <begin position="136"/>
        <end position="165"/>
    </location>
</feature>
<comment type="caution">
    <text evidence="2">The sequence shown here is derived from an EMBL/GenBank/DDBJ whole genome shotgun (WGS) entry which is preliminary data.</text>
</comment>
<feature type="compositionally biased region" description="Basic and acidic residues" evidence="1">
    <location>
        <begin position="240"/>
        <end position="251"/>
    </location>
</feature>
<feature type="compositionally biased region" description="Basic residues" evidence="1">
    <location>
        <begin position="305"/>
        <end position="317"/>
    </location>
</feature>
<organism evidence="2 3">
    <name type="scientific">Novymonas esmeraldas</name>
    <dbReference type="NCBI Taxonomy" id="1808958"/>
    <lineage>
        <taxon>Eukaryota</taxon>
        <taxon>Discoba</taxon>
        <taxon>Euglenozoa</taxon>
        <taxon>Kinetoplastea</taxon>
        <taxon>Metakinetoplastina</taxon>
        <taxon>Trypanosomatida</taxon>
        <taxon>Trypanosomatidae</taxon>
        <taxon>Novymonas</taxon>
    </lineage>
</organism>
<dbReference type="AlphaFoldDB" id="A0AAW0F7W6"/>
<feature type="compositionally biased region" description="Basic and acidic residues" evidence="1">
    <location>
        <begin position="213"/>
        <end position="224"/>
    </location>
</feature>
<evidence type="ECO:0000313" key="2">
    <source>
        <dbReference type="EMBL" id="KAK7202074.1"/>
    </source>
</evidence>
<dbReference type="EMBL" id="JAECZO010000024">
    <property type="protein sequence ID" value="KAK7202074.1"/>
    <property type="molecule type" value="Genomic_DNA"/>
</dbReference>
<dbReference type="Proteomes" id="UP001430356">
    <property type="component" value="Unassembled WGS sequence"/>
</dbReference>
<proteinExistence type="predicted"/>
<evidence type="ECO:0000256" key="1">
    <source>
        <dbReference type="SAM" id="MobiDB-lite"/>
    </source>
</evidence>
<evidence type="ECO:0000313" key="3">
    <source>
        <dbReference type="Proteomes" id="UP001430356"/>
    </source>
</evidence>
<protein>
    <submittedName>
        <fullName evidence="2">Uncharacterized protein</fullName>
    </submittedName>
</protein>
<name>A0AAW0F7W6_9TRYP</name>
<feature type="region of interest" description="Disordered" evidence="1">
    <location>
        <begin position="209"/>
        <end position="252"/>
    </location>
</feature>
<keyword evidence="3" id="KW-1185">Reference proteome</keyword>
<accession>A0AAW0F7W6</accession>